<proteinExistence type="predicted"/>
<evidence type="ECO:0000313" key="3">
    <source>
        <dbReference type="EMBL" id="TWG85300.1"/>
    </source>
</evidence>
<evidence type="ECO:0000256" key="1">
    <source>
        <dbReference type="SAM" id="MobiDB-lite"/>
    </source>
</evidence>
<keyword evidence="4" id="KW-1185">Reference proteome</keyword>
<feature type="region of interest" description="Disordered" evidence="1">
    <location>
        <begin position="162"/>
        <end position="190"/>
    </location>
</feature>
<dbReference type="NCBIfam" id="NF040519">
    <property type="entry name" value="Sbal_3080_fam"/>
    <property type="match status" value="1"/>
</dbReference>
<feature type="compositionally biased region" description="Low complexity" evidence="1">
    <location>
        <begin position="171"/>
        <end position="183"/>
    </location>
</feature>
<protein>
    <recommendedName>
        <fullName evidence="5">Lipoprotein</fullName>
    </recommendedName>
</protein>
<gene>
    <name evidence="3" type="ORF">L602_002600000630</name>
</gene>
<keyword evidence="2" id="KW-0732">Signal</keyword>
<evidence type="ECO:0000256" key="2">
    <source>
        <dbReference type="SAM" id="SignalP"/>
    </source>
</evidence>
<sequence>MTLAPQLRAVAALLTVSALAAGCATYETVSPVEPLSPPLDALDAKVRIMPDQADSLFCVIDNGVGGTPFFPALYKGLTRRGFDVKLLPPGSSIAACPITATYVATPQSYWRTFLSYADITVYRYGERAGRAVYDARRSQGGLNLSNWVEPDMKIEQLVDQLFPGRRPPPEAAQAPGQAPAAQPDTVAAPA</sequence>
<feature type="chain" id="PRO_5022088601" description="Lipoprotein" evidence="2">
    <location>
        <begin position="21"/>
        <end position="190"/>
    </location>
</feature>
<evidence type="ECO:0008006" key="5">
    <source>
        <dbReference type="Google" id="ProtNLM"/>
    </source>
</evidence>
<accession>A0A562BK64</accession>
<dbReference type="Proteomes" id="UP000318141">
    <property type="component" value="Unassembled WGS sequence"/>
</dbReference>
<comment type="caution">
    <text evidence="3">The sequence shown here is derived from an EMBL/GenBank/DDBJ whole genome shotgun (WGS) entry which is preliminary data.</text>
</comment>
<dbReference type="OrthoDB" id="1436842at2"/>
<dbReference type="EMBL" id="VLJN01000019">
    <property type="protein sequence ID" value="TWG85300.1"/>
    <property type="molecule type" value="Genomic_DNA"/>
</dbReference>
<evidence type="ECO:0000313" key="4">
    <source>
        <dbReference type="Proteomes" id="UP000318141"/>
    </source>
</evidence>
<dbReference type="AlphaFoldDB" id="A0A562BK64"/>
<feature type="signal peptide" evidence="2">
    <location>
        <begin position="1"/>
        <end position="20"/>
    </location>
</feature>
<organism evidence="3 4">
    <name type="scientific">Cupriavidus gilardii J11</name>
    <dbReference type="NCBI Taxonomy" id="936133"/>
    <lineage>
        <taxon>Bacteria</taxon>
        <taxon>Pseudomonadati</taxon>
        <taxon>Pseudomonadota</taxon>
        <taxon>Betaproteobacteria</taxon>
        <taxon>Burkholderiales</taxon>
        <taxon>Burkholderiaceae</taxon>
        <taxon>Cupriavidus</taxon>
    </lineage>
</organism>
<reference evidence="3 4" key="1">
    <citation type="submission" date="2019-07" db="EMBL/GenBank/DDBJ databases">
        <title>Genome sequencing of lignin-degrading bacterial isolates.</title>
        <authorList>
            <person name="Gladden J."/>
        </authorList>
    </citation>
    <scope>NUCLEOTIDE SEQUENCE [LARGE SCALE GENOMIC DNA]</scope>
    <source>
        <strain evidence="3 4">J11</strain>
    </source>
</reference>
<name>A0A562BK64_9BURK</name>